<keyword evidence="2" id="KW-0342">GTP-binding</keyword>
<evidence type="ECO:0000256" key="1">
    <source>
        <dbReference type="ARBA" id="ARBA00022741"/>
    </source>
</evidence>
<dbReference type="InterPro" id="IPR006689">
    <property type="entry name" value="Small_GTPase_ARF/SAR"/>
</dbReference>
<dbReference type="InterPro" id="IPR027417">
    <property type="entry name" value="P-loop_NTPase"/>
</dbReference>
<dbReference type="GO" id="GO:0003924">
    <property type="term" value="F:GTPase activity"/>
    <property type="evidence" value="ECO:0007669"/>
    <property type="project" value="InterPro"/>
</dbReference>
<dbReference type="KEGG" id="llu:AKJ09_00158"/>
<dbReference type="SUPFAM" id="SSF52540">
    <property type="entry name" value="P-loop containing nucleoside triphosphate hydrolases"/>
    <property type="match status" value="1"/>
</dbReference>
<dbReference type="EMBL" id="CP012333">
    <property type="protein sequence ID" value="AKU93494.1"/>
    <property type="molecule type" value="Genomic_DNA"/>
</dbReference>
<reference evidence="3 4" key="1">
    <citation type="submission" date="2015-08" db="EMBL/GenBank/DDBJ databases">
        <authorList>
            <person name="Babu N.S."/>
            <person name="Beckwith C.J."/>
            <person name="Beseler K.G."/>
            <person name="Brison A."/>
            <person name="Carone J.V."/>
            <person name="Caskin T.P."/>
            <person name="Diamond M."/>
            <person name="Durham M.E."/>
            <person name="Foxe J.M."/>
            <person name="Go M."/>
            <person name="Henderson B.A."/>
            <person name="Jones I.B."/>
            <person name="McGettigan J.A."/>
            <person name="Micheletti S.J."/>
            <person name="Nasrallah M.E."/>
            <person name="Ortiz D."/>
            <person name="Piller C.R."/>
            <person name="Privatt S.R."/>
            <person name="Schneider S.L."/>
            <person name="Sharp S."/>
            <person name="Smith T.C."/>
            <person name="Stanton J.D."/>
            <person name="Ullery H.E."/>
            <person name="Wilson R.J."/>
            <person name="Serrano M.G."/>
            <person name="Buck G."/>
            <person name="Lee V."/>
            <person name="Wang Y."/>
            <person name="Carvalho R."/>
            <person name="Voegtly L."/>
            <person name="Shi R."/>
            <person name="Duckworth R."/>
            <person name="Johnson A."/>
            <person name="Loviza R."/>
            <person name="Walstead R."/>
            <person name="Shah Z."/>
            <person name="Kiflezghi M."/>
            <person name="Wade K."/>
            <person name="Ball S.L."/>
            <person name="Bradley K.W."/>
            <person name="Asai D.J."/>
            <person name="Bowman C.A."/>
            <person name="Russell D.A."/>
            <person name="Pope W.H."/>
            <person name="Jacobs-Sera D."/>
            <person name="Hendrix R.W."/>
            <person name="Hatfull G.F."/>
        </authorList>
    </citation>
    <scope>NUCLEOTIDE SEQUENCE [LARGE SCALE GENOMIC DNA]</scope>
    <source>
        <strain evidence="3 4">DSM 27648</strain>
    </source>
</reference>
<protein>
    <submittedName>
        <fullName evidence="3">Gliding motility protein MglA</fullName>
    </submittedName>
</protein>
<dbReference type="PATRIC" id="fig|1391654.3.peg.172"/>
<dbReference type="Gene3D" id="3.40.50.300">
    <property type="entry name" value="P-loop containing nucleotide triphosphate hydrolases"/>
    <property type="match status" value="1"/>
</dbReference>
<dbReference type="OrthoDB" id="5498837at2"/>
<accession>A0A0K1PK57</accession>
<dbReference type="GO" id="GO:0005525">
    <property type="term" value="F:GTP binding"/>
    <property type="evidence" value="ECO:0007669"/>
    <property type="project" value="UniProtKB-KW"/>
</dbReference>
<name>A0A0K1PK57_9BACT</name>
<gene>
    <name evidence="3" type="ORF">AKJ09_00158</name>
</gene>
<evidence type="ECO:0000313" key="3">
    <source>
        <dbReference type="EMBL" id="AKU93494.1"/>
    </source>
</evidence>
<keyword evidence="1" id="KW-0547">Nucleotide-binding</keyword>
<dbReference type="AlphaFoldDB" id="A0A0K1PK57"/>
<dbReference type="RefSeq" id="WP_146645114.1">
    <property type="nucleotide sequence ID" value="NZ_CP012333.1"/>
</dbReference>
<evidence type="ECO:0000256" key="2">
    <source>
        <dbReference type="ARBA" id="ARBA00023134"/>
    </source>
</evidence>
<dbReference type="STRING" id="1391654.AKJ09_00158"/>
<organism evidence="3 4">
    <name type="scientific">Labilithrix luteola</name>
    <dbReference type="NCBI Taxonomy" id="1391654"/>
    <lineage>
        <taxon>Bacteria</taxon>
        <taxon>Pseudomonadati</taxon>
        <taxon>Myxococcota</taxon>
        <taxon>Polyangia</taxon>
        <taxon>Polyangiales</taxon>
        <taxon>Labilitrichaceae</taxon>
        <taxon>Labilithrix</taxon>
    </lineage>
</organism>
<proteinExistence type="predicted"/>
<dbReference type="CDD" id="cd00882">
    <property type="entry name" value="Ras_like_GTPase"/>
    <property type="match status" value="1"/>
</dbReference>
<dbReference type="Proteomes" id="UP000064967">
    <property type="component" value="Chromosome"/>
</dbReference>
<dbReference type="Pfam" id="PF00025">
    <property type="entry name" value="Arf"/>
    <property type="match status" value="1"/>
</dbReference>
<sequence length="492" mass="53709">MAVFDLREKRMCVRIVYDGLAGAGKTTNLRQLSGLFATQRTSDLVSPAEIEGRTLYFDWMQIKGGVVCGFPLICQVISVPGQVVLTERRRHLLSTADVVVYVTDSARSAVANARSGLAVLDEVARERDEAPLIVVQANKQDQIDVLTGPAILDELGRPGTVCVEAIARDGIGVVDTFVAAVRAIARAVQAKVEREELRIPVARPQGPRALLQRLEALEVDPEWAAEMFLEEATAEFLTSQDTDVSPIVPPPPPLSSLHGDAAPFPRTDVPTGYVWPAHTGRACLRSVSHAAISSVPLDDDGAAETHAEGFRLWTSRRWYFEDADSARQGIVRSARERTQLGPLLSPDTVLVLQPVDEEKSWLWTIAPAVPSVREWLHQADGDAERHRRLEAFGAAVANGLAYAMQYGVGLDTSADAFGVEDGTIRYFGELTAIAPDGLTTMMDRALASVERRVDDLTFFVECIERELDRRSMTAPAVSEARARMKTALSQSV</sequence>
<evidence type="ECO:0000313" key="4">
    <source>
        <dbReference type="Proteomes" id="UP000064967"/>
    </source>
</evidence>
<keyword evidence="4" id="KW-1185">Reference proteome</keyword>